<accession>F2E6K3</accession>
<proteinExistence type="evidence at transcript level"/>
<dbReference type="AlphaFoldDB" id="F2E6K3"/>
<name>F2E6K3_HORVV</name>
<organism evidence="1">
    <name type="scientific">Hordeum vulgare subsp. vulgare</name>
    <name type="common">Domesticated barley</name>
    <dbReference type="NCBI Taxonomy" id="112509"/>
    <lineage>
        <taxon>Eukaryota</taxon>
        <taxon>Viridiplantae</taxon>
        <taxon>Streptophyta</taxon>
        <taxon>Embryophyta</taxon>
        <taxon>Tracheophyta</taxon>
        <taxon>Spermatophyta</taxon>
        <taxon>Magnoliopsida</taxon>
        <taxon>Liliopsida</taxon>
        <taxon>Poales</taxon>
        <taxon>Poaceae</taxon>
        <taxon>BOP clade</taxon>
        <taxon>Pooideae</taxon>
        <taxon>Triticodae</taxon>
        <taxon>Triticeae</taxon>
        <taxon>Hordeinae</taxon>
        <taxon>Hordeum</taxon>
    </lineage>
</organism>
<sequence length="156" mass="18285">MWRVYQVSNNHCHPAQQLISRYIGQISNLNQLCSLSNHSRHLYLVLSHQAISLLSLTVEKWEKDTTIKVPQGISGIKIMVGKEFEFKEEFVNKSKDMLPYILKYEFVSRTKNHYSFANPFLIKFLQEIVNTNVQIESIEKSFRKPQPFTPLYSGFE</sequence>
<dbReference type="EMBL" id="AK371777">
    <property type="protein sequence ID" value="BAK02975.1"/>
    <property type="molecule type" value="mRNA"/>
</dbReference>
<protein>
    <submittedName>
        <fullName evidence="1">Predicted protein</fullName>
    </submittedName>
</protein>
<evidence type="ECO:0000313" key="1">
    <source>
        <dbReference type="EMBL" id="BAK02975.1"/>
    </source>
</evidence>
<reference evidence="1" key="1">
    <citation type="journal article" date="2011" name="Plant Physiol.">
        <title>Comprehensive sequence analysis of 24,783 barley full-length cDNAs derived from 12 clone libraries.</title>
        <authorList>
            <person name="Matsumoto T."/>
            <person name="Tanaka T."/>
            <person name="Sakai H."/>
            <person name="Amano N."/>
            <person name="Kanamori H."/>
            <person name="Kurita K."/>
            <person name="Kikuta A."/>
            <person name="Kamiya K."/>
            <person name="Yamamoto M."/>
            <person name="Ikawa H."/>
            <person name="Fujii N."/>
            <person name="Hori K."/>
            <person name="Itoh T."/>
            <person name="Sato K."/>
        </authorList>
    </citation>
    <scope>NUCLEOTIDE SEQUENCE</scope>
    <source>
        <tissue evidence="1">Shoot and root</tissue>
    </source>
</reference>